<accession>A0ABT1TUL2</accession>
<sequence length="171" mass="19575">MPYFHVVVKSKNNKKPLCVFKDLSERDLKNKFIKPYKLNKSFFYCGSILAASELVNIKIVSTLQKHEQELKRELSVAHVELIKKADDLFKDIIEESNALNSENVGTSFDTVVGYNDYEIQDCGVDVTHKFIREAPGEGTSLSKFSEILRHPWVVRIFAGFLTLMLIYLGIK</sequence>
<proteinExistence type="predicted"/>
<name>A0ABT1TUL2_9GAMM</name>
<organism evidence="2 3">
    <name type="scientific">Methylomonas rosea</name>
    <dbReference type="NCBI Taxonomy" id="2952227"/>
    <lineage>
        <taxon>Bacteria</taxon>
        <taxon>Pseudomonadati</taxon>
        <taxon>Pseudomonadota</taxon>
        <taxon>Gammaproteobacteria</taxon>
        <taxon>Methylococcales</taxon>
        <taxon>Methylococcaceae</taxon>
        <taxon>Methylomonas</taxon>
    </lineage>
</organism>
<dbReference type="RefSeq" id="WP_256607480.1">
    <property type="nucleotide sequence ID" value="NZ_JANIBL010000041.1"/>
</dbReference>
<keyword evidence="1" id="KW-0812">Transmembrane</keyword>
<keyword evidence="3" id="KW-1185">Reference proteome</keyword>
<keyword evidence="1" id="KW-1133">Transmembrane helix</keyword>
<protein>
    <submittedName>
        <fullName evidence="2">Uncharacterized protein</fullName>
    </submittedName>
</protein>
<evidence type="ECO:0000313" key="2">
    <source>
        <dbReference type="EMBL" id="MCQ8118459.1"/>
    </source>
</evidence>
<comment type="caution">
    <text evidence="2">The sequence shown here is derived from an EMBL/GenBank/DDBJ whole genome shotgun (WGS) entry which is preliminary data.</text>
</comment>
<feature type="transmembrane region" description="Helical" evidence="1">
    <location>
        <begin position="152"/>
        <end position="170"/>
    </location>
</feature>
<dbReference type="Proteomes" id="UP001524570">
    <property type="component" value="Unassembled WGS sequence"/>
</dbReference>
<evidence type="ECO:0000256" key="1">
    <source>
        <dbReference type="SAM" id="Phobius"/>
    </source>
</evidence>
<keyword evidence="1" id="KW-0472">Membrane</keyword>
<evidence type="ECO:0000313" key="3">
    <source>
        <dbReference type="Proteomes" id="UP001524570"/>
    </source>
</evidence>
<gene>
    <name evidence="2" type="ORF">NP589_13565</name>
</gene>
<reference evidence="2 3" key="1">
    <citation type="submission" date="2022-07" db="EMBL/GenBank/DDBJ databases">
        <title>Methylomonas rivi sp. nov., Methylomonas rosea sp. nov., Methylomonas aureus sp. nov. and Methylomonas subterranea sp. nov., four novel methanotrophs isolated from a freshwater creek and the deep terrestrial subsurface.</title>
        <authorList>
            <person name="Abin C."/>
            <person name="Sankaranarayanan K."/>
            <person name="Garner C."/>
            <person name="Sindelar R."/>
            <person name="Kotary K."/>
            <person name="Garner R."/>
            <person name="Barclay S."/>
            <person name="Lawson P."/>
            <person name="Krumholz L."/>
        </authorList>
    </citation>
    <scope>NUCLEOTIDE SEQUENCE [LARGE SCALE GENOMIC DNA]</scope>
    <source>
        <strain evidence="2 3">WSC-7</strain>
    </source>
</reference>
<dbReference type="EMBL" id="JANIBL010000041">
    <property type="protein sequence ID" value="MCQ8118459.1"/>
    <property type="molecule type" value="Genomic_DNA"/>
</dbReference>